<evidence type="ECO:0000313" key="1">
    <source>
        <dbReference type="EMBL" id="KIJ14098.1"/>
    </source>
</evidence>
<reference evidence="1 2" key="1">
    <citation type="submission" date="2014-06" db="EMBL/GenBank/DDBJ databases">
        <authorList>
            <consortium name="DOE Joint Genome Institute"/>
            <person name="Kuo A."/>
            <person name="Kohler A."/>
            <person name="Nagy L.G."/>
            <person name="Floudas D."/>
            <person name="Copeland A."/>
            <person name="Barry K.W."/>
            <person name="Cichocki N."/>
            <person name="Veneault-Fourrey C."/>
            <person name="LaButti K."/>
            <person name="Lindquist E.A."/>
            <person name="Lipzen A."/>
            <person name="Lundell T."/>
            <person name="Morin E."/>
            <person name="Murat C."/>
            <person name="Sun H."/>
            <person name="Tunlid A."/>
            <person name="Henrissat B."/>
            <person name="Grigoriev I.V."/>
            <person name="Hibbett D.S."/>
            <person name="Martin F."/>
            <person name="Nordberg H.P."/>
            <person name="Cantor M.N."/>
            <person name="Hua S.X."/>
        </authorList>
    </citation>
    <scope>NUCLEOTIDE SEQUENCE [LARGE SCALE GENOMIC DNA]</scope>
    <source>
        <strain evidence="1 2">ATCC 200175</strain>
    </source>
</reference>
<dbReference type="AlphaFoldDB" id="A0A0C9TV21"/>
<protein>
    <submittedName>
        <fullName evidence="1">Uncharacterized protein</fullName>
    </submittedName>
</protein>
<reference evidence="2" key="2">
    <citation type="submission" date="2015-01" db="EMBL/GenBank/DDBJ databases">
        <title>Evolutionary Origins and Diversification of the Mycorrhizal Mutualists.</title>
        <authorList>
            <consortium name="DOE Joint Genome Institute"/>
            <consortium name="Mycorrhizal Genomics Consortium"/>
            <person name="Kohler A."/>
            <person name="Kuo A."/>
            <person name="Nagy L.G."/>
            <person name="Floudas D."/>
            <person name="Copeland A."/>
            <person name="Barry K.W."/>
            <person name="Cichocki N."/>
            <person name="Veneault-Fourrey C."/>
            <person name="LaButti K."/>
            <person name="Lindquist E.A."/>
            <person name="Lipzen A."/>
            <person name="Lundell T."/>
            <person name="Morin E."/>
            <person name="Murat C."/>
            <person name="Riley R."/>
            <person name="Ohm R."/>
            <person name="Sun H."/>
            <person name="Tunlid A."/>
            <person name="Henrissat B."/>
            <person name="Grigoriev I.V."/>
            <person name="Hibbett D.S."/>
            <person name="Martin F."/>
        </authorList>
    </citation>
    <scope>NUCLEOTIDE SEQUENCE [LARGE SCALE GENOMIC DNA]</scope>
    <source>
        <strain evidence="2">ATCC 200175</strain>
    </source>
</reference>
<name>A0A0C9TV21_PAXIN</name>
<gene>
    <name evidence="1" type="ORF">PAXINDRAFT_13016</name>
</gene>
<accession>A0A0C9TV21</accession>
<keyword evidence="2" id="KW-1185">Reference proteome</keyword>
<dbReference type="OrthoDB" id="60033at2759"/>
<evidence type="ECO:0000313" key="2">
    <source>
        <dbReference type="Proteomes" id="UP000053647"/>
    </source>
</evidence>
<dbReference type="EMBL" id="KN819345">
    <property type="protein sequence ID" value="KIJ14098.1"/>
    <property type="molecule type" value="Genomic_DNA"/>
</dbReference>
<dbReference type="InterPro" id="IPR011006">
    <property type="entry name" value="CheY-like_superfamily"/>
</dbReference>
<organism evidence="1 2">
    <name type="scientific">Paxillus involutus ATCC 200175</name>
    <dbReference type="NCBI Taxonomy" id="664439"/>
    <lineage>
        <taxon>Eukaryota</taxon>
        <taxon>Fungi</taxon>
        <taxon>Dikarya</taxon>
        <taxon>Basidiomycota</taxon>
        <taxon>Agaricomycotina</taxon>
        <taxon>Agaricomycetes</taxon>
        <taxon>Agaricomycetidae</taxon>
        <taxon>Boletales</taxon>
        <taxon>Paxilineae</taxon>
        <taxon>Paxillaceae</taxon>
        <taxon>Paxillus</taxon>
    </lineage>
</organism>
<sequence length="68" mass="7536">MDIMMPILNGFESTERIREVESKTPLGPASIRRPSLELNGRIPTSPSLLRYSNGSMRNSWVAVSIAGF</sequence>
<dbReference type="SUPFAM" id="SSF52172">
    <property type="entry name" value="CheY-like"/>
    <property type="match status" value="1"/>
</dbReference>
<proteinExistence type="predicted"/>
<dbReference type="Gene3D" id="3.40.50.2300">
    <property type="match status" value="1"/>
</dbReference>
<dbReference type="HOGENOM" id="CLU_2794645_0_0_1"/>
<dbReference type="Proteomes" id="UP000053647">
    <property type="component" value="Unassembled WGS sequence"/>
</dbReference>